<protein>
    <submittedName>
        <fullName evidence="2">Uncharacterized protein</fullName>
    </submittedName>
</protein>
<proteinExistence type="predicted"/>
<reference evidence="2 3" key="1">
    <citation type="submission" date="2023-04" db="EMBL/GenBank/DDBJ databases">
        <title>Genome of Basidiobolus ranarum AG-B5.</title>
        <authorList>
            <person name="Stajich J.E."/>
            <person name="Carter-House D."/>
            <person name="Gryganskyi A."/>
        </authorList>
    </citation>
    <scope>NUCLEOTIDE SEQUENCE [LARGE SCALE GENOMIC DNA]</scope>
    <source>
        <strain evidence="2 3">AG-B5</strain>
    </source>
</reference>
<evidence type="ECO:0000256" key="1">
    <source>
        <dbReference type="SAM" id="Phobius"/>
    </source>
</evidence>
<keyword evidence="1" id="KW-0812">Transmembrane</keyword>
<gene>
    <name evidence="2" type="ORF">K7432_011086</name>
</gene>
<organism evidence="2 3">
    <name type="scientific">Basidiobolus ranarum</name>
    <dbReference type="NCBI Taxonomy" id="34480"/>
    <lineage>
        <taxon>Eukaryota</taxon>
        <taxon>Fungi</taxon>
        <taxon>Fungi incertae sedis</taxon>
        <taxon>Zoopagomycota</taxon>
        <taxon>Entomophthoromycotina</taxon>
        <taxon>Basidiobolomycetes</taxon>
        <taxon>Basidiobolales</taxon>
        <taxon>Basidiobolaceae</taxon>
        <taxon>Basidiobolus</taxon>
    </lineage>
</organism>
<dbReference type="EMBL" id="JASJQH010007698">
    <property type="protein sequence ID" value="KAK9702739.1"/>
    <property type="molecule type" value="Genomic_DNA"/>
</dbReference>
<name>A0ABR2VUX8_9FUNG</name>
<feature type="transmembrane region" description="Helical" evidence="1">
    <location>
        <begin position="110"/>
        <end position="139"/>
    </location>
</feature>
<dbReference type="Proteomes" id="UP001479436">
    <property type="component" value="Unassembled WGS sequence"/>
</dbReference>
<accession>A0ABR2VUX8</accession>
<comment type="caution">
    <text evidence="2">The sequence shown here is derived from an EMBL/GenBank/DDBJ whole genome shotgun (WGS) entry which is preliminary data.</text>
</comment>
<keyword evidence="3" id="KW-1185">Reference proteome</keyword>
<evidence type="ECO:0000313" key="2">
    <source>
        <dbReference type="EMBL" id="KAK9702739.1"/>
    </source>
</evidence>
<keyword evidence="1" id="KW-0472">Membrane</keyword>
<evidence type="ECO:0000313" key="3">
    <source>
        <dbReference type="Proteomes" id="UP001479436"/>
    </source>
</evidence>
<keyword evidence="1" id="KW-1133">Transmembrane helix</keyword>
<sequence>MNSLNILKLRSGRSLLTTGFRTASLPNPLLVRSFSKPALNLKQVLHRSSLLHKAPVIRANSLLSQSIYRNQQLVLPFLFSHNTTATRLYHDYDPYRRPSLLSNPLVKTGIAVSVGIASLFLIQPIFFALLGGAVGYGAYRLIKGVLETRFPSQESGRPLDIFRSQNNKRIKINDTENPFSTSPFGNGIFSNLMNDVLKTAASPAFSSIKNAAAASGNLQQTSIEYIERAFQESGDLKYLFQSNTFNSIQFQPPYTVASSQSTYAGSQSSSSDSQMKIQFQALNSKGDSANITAVGVLTGDADVDIKKIIVEFPMMGRSVTIPLGNHVHSNFQKPTEPRGGPRIFEGEFRDVK</sequence>